<dbReference type="SUPFAM" id="SSF53448">
    <property type="entry name" value="Nucleotide-diphospho-sugar transferases"/>
    <property type="match status" value="1"/>
</dbReference>
<dbReference type="RefSeq" id="WP_140927178.1">
    <property type="nucleotide sequence ID" value="NZ_VFSU01000012.1"/>
</dbReference>
<dbReference type="OrthoDB" id="8455661at2"/>
<dbReference type="InterPro" id="IPR029044">
    <property type="entry name" value="Nucleotide-diphossugar_trans"/>
</dbReference>
<dbReference type="GO" id="GO:0016757">
    <property type="term" value="F:glycosyltransferase activity"/>
    <property type="evidence" value="ECO:0007669"/>
    <property type="project" value="UniProtKB-KW"/>
</dbReference>
<feature type="domain" description="Glycosyltransferase 2-like" evidence="6">
    <location>
        <begin position="7"/>
        <end position="163"/>
    </location>
</feature>
<dbReference type="PANTHER" id="PTHR43646:SF2">
    <property type="entry name" value="GLYCOSYLTRANSFERASE 2-LIKE DOMAIN-CONTAINING PROTEIN"/>
    <property type="match status" value="1"/>
</dbReference>
<comment type="caution">
    <text evidence="7">The sequence shown here is derived from an EMBL/GenBank/DDBJ whole genome shotgun (WGS) entry which is preliminary data.</text>
</comment>
<evidence type="ECO:0000256" key="1">
    <source>
        <dbReference type="ARBA" id="ARBA00004236"/>
    </source>
</evidence>
<comment type="subcellular location">
    <subcellularLocation>
        <location evidence="1">Cell membrane</location>
    </subcellularLocation>
</comment>
<protein>
    <submittedName>
        <fullName evidence="7">Glycosyltransferase family 2 protein</fullName>
    </submittedName>
</protein>
<reference evidence="7 8" key="1">
    <citation type="submission" date="2019-06" db="EMBL/GenBank/DDBJ databases">
        <authorList>
            <person name="Lee I."/>
            <person name="Jang G.I."/>
            <person name="Hwang C.Y."/>
        </authorList>
    </citation>
    <scope>NUCLEOTIDE SEQUENCE [LARGE SCALE GENOMIC DNA]</scope>
    <source>
        <strain evidence="7 8">PAMC 28131</strain>
    </source>
</reference>
<evidence type="ECO:0000256" key="4">
    <source>
        <dbReference type="ARBA" id="ARBA00022679"/>
    </source>
</evidence>
<dbReference type="Proteomes" id="UP000319897">
    <property type="component" value="Unassembled WGS sequence"/>
</dbReference>
<dbReference type="CDD" id="cd00761">
    <property type="entry name" value="Glyco_tranf_GTA_type"/>
    <property type="match status" value="1"/>
</dbReference>
<keyword evidence="3" id="KW-0328">Glycosyltransferase</keyword>
<dbReference type="PANTHER" id="PTHR43646">
    <property type="entry name" value="GLYCOSYLTRANSFERASE"/>
    <property type="match status" value="1"/>
</dbReference>
<evidence type="ECO:0000256" key="2">
    <source>
        <dbReference type="ARBA" id="ARBA00022475"/>
    </source>
</evidence>
<gene>
    <name evidence="7" type="ORF">FJQ54_04170</name>
</gene>
<dbReference type="InterPro" id="IPR001173">
    <property type="entry name" value="Glyco_trans_2-like"/>
</dbReference>
<evidence type="ECO:0000256" key="3">
    <source>
        <dbReference type="ARBA" id="ARBA00022676"/>
    </source>
</evidence>
<organism evidence="7 8">
    <name type="scientific">Sandaracinobacter neustonicus</name>
    <dbReference type="NCBI Taxonomy" id="1715348"/>
    <lineage>
        <taxon>Bacteria</taxon>
        <taxon>Pseudomonadati</taxon>
        <taxon>Pseudomonadota</taxon>
        <taxon>Alphaproteobacteria</taxon>
        <taxon>Sphingomonadales</taxon>
        <taxon>Sphingosinicellaceae</taxon>
        <taxon>Sandaracinobacter</taxon>
    </lineage>
</organism>
<evidence type="ECO:0000313" key="7">
    <source>
        <dbReference type="EMBL" id="TPE63318.1"/>
    </source>
</evidence>
<keyword evidence="8" id="KW-1185">Reference proteome</keyword>
<proteinExistence type="predicted"/>
<keyword evidence="4 7" id="KW-0808">Transferase</keyword>
<accession>A0A501XRK6</accession>
<dbReference type="Gene3D" id="3.90.550.10">
    <property type="entry name" value="Spore Coat Polysaccharide Biosynthesis Protein SpsA, Chain A"/>
    <property type="match status" value="1"/>
</dbReference>
<keyword evidence="2" id="KW-1003">Cell membrane</keyword>
<keyword evidence="5" id="KW-0472">Membrane</keyword>
<dbReference type="Pfam" id="PF00535">
    <property type="entry name" value="Glycos_transf_2"/>
    <property type="match status" value="1"/>
</dbReference>
<dbReference type="GO" id="GO:0005886">
    <property type="term" value="C:plasma membrane"/>
    <property type="evidence" value="ECO:0007669"/>
    <property type="project" value="UniProtKB-SubCell"/>
</dbReference>
<name>A0A501XRK6_9SPHN</name>
<evidence type="ECO:0000256" key="5">
    <source>
        <dbReference type="ARBA" id="ARBA00023136"/>
    </source>
</evidence>
<dbReference type="AlphaFoldDB" id="A0A501XRK6"/>
<sequence>MPEPRWTIVIPYFNEEQWLPATLASLSAQTLRPFRVVLVDNGSTDATTARAQEWAETQQGIETTLLTQPIPGQVHALNMGIAAVRTEFIAICDADTIYPPHYLETATRRLEAAAPSTIGFIAHDTGPNAHSGWERAGRWLYTHIIPNLLTHQAHGGGYAHLFRTAPYKASGGYDPALWPYVLKDHELVHRLWKQGRISYATDLWVQPSPRREDRKSVRWTLPERILYHATLPSQKDWFFYRFLQPRFIARGQKDTVLRQQNWSSPA</sequence>
<evidence type="ECO:0000313" key="8">
    <source>
        <dbReference type="Proteomes" id="UP000319897"/>
    </source>
</evidence>
<dbReference type="EMBL" id="VFSU01000012">
    <property type="protein sequence ID" value="TPE63318.1"/>
    <property type="molecule type" value="Genomic_DNA"/>
</dbReference>
<evidence type="ECO:0000259" key="6">
    <source>
        <dbReference type="Pfam" id="PF00535"/>
    </source>
</evidence>